<proteinExistence type="predicted"/>
<dbReference type="AlphaFoldDB" id="A0A3D8M483"/>
<dbReference type="Proteomes" id="UP000256561">
    <property type="component" value="Unassembled WGS sequence"/>
</dbReference>
<evidence type="ECO:0000313" key="1">
    <source>
        <dbReference type="EMBL" id="RDV24390.1"/>
    </source>
</evidence>
<protein>
    <submittedName>
        <fullName evidence="1">Uncharacterized protein</fullName>
    </submittedName>
</protein>
<dbReference type="RefSeq" id="WP_115594117.1">
    <property type="nucleotide sequence ID" value="NZ_QRHA01000011.1"/>
</dbReference>
<accession>A0A3D8M483</accession>
<gene>
    <name evidence="1" type="ORF">DXV75_14330</name>
</gene>
<organism evidence="1 2">
    <name type="scientific">Alteromonas aestuariivivens</name>
    <dbReference type="NCBI Taxonomy" id="1938339"/>
    <lineage>
        <taxon>Bacteria</taxon>
        <taxon>Pseudomonadati</taxon>
        <taxon>Pseudomonadota</taxon>
        <taxon>Gammaproteobacteria</taxon>
        <taxon>Alteromonadales</taxon>
        <taxon>Alteromonadaceae</taxon>
        <taxon>Alteromonas/Salinimonas group</taxon>
        <taxon>Alteromonas</taxon>
    </lineage>
</organism>
<keyword evidence="2" id="KW-1185">Reference proteome</keyword>
<dbReference type="EMBL" id="QRHA01000011">
    <property type="protein sequence ID" value="RDV24390.1"/>
    <property type="molecule type" value="Genomic_DNA"/>
</dbReference>
<reference evidence="2" key="1">
    <citation type="submission" date="2018-08" db="EMBL/GenBank/DDBJ databases">
        <authorList>
            <person name="Zhang J."/>
            <person name="Du Z.-J."/>
        </authorList>
    </citation>
    <scope>NUCLEOTIDE SEQUENCE [LARGE SCALE GENOMIC DNA]</scope>
    <source>
        <strain evidence="2">KCTC 52655</strain>
    </source>
</reference>
<evidence type="ECO:0000313" key="2">
    <source>
        <dbReference type="Proteomes" id="UP000256561"/>
    </source>
</evidence>
<comment type="caution">
    <text evidence="1">The sequence shown here is derived from an EMBL/GenBank/DDBJ whole genome shotgun (WGS) entry which is preliminary data.</text>
</comment>
<name>A0A3D8M483_9ALTE</name>
<sequence>MGWLIDRMCRSKEHNQDDCKDNFRMKNAAAGCVVNTGSKGKKVRMTGMDNFRMKIATARMCSLNQGARERDLLRDEWLTQDVVR</sequence>